<dbReference type="InterPro" id="IPR024978">
    <property type="entry name" value="Homeodomain_phBC6A51-type"/>
</dbReference>
<dbReference type="RefSeq" id="WP_142789768.1">
    <property type="nucleotide sequence ID" value="NZ_VJMZ01000001.1"/>
</dbReference>
<gene>
    <name evidence="2" type="ORF">FH966_00635</name>
</gene>
<proteinExistence type="predicted"/>
<accession>A0A549YEN4</accession>
<dbReference type="Proteomes" id="UP000319280">
    <property type="component" value="Unassembled WGS sequence"/>
</dbReference>
<comment type="caution">
    <text evidence="2">The sequence shown here is derived from an EMBL/GenBank/DDBJ whole genome shotgun (WGS) entry which is preliminary data.</text>
</comment>
<dbReference type="Pfam" id="PF13022">
    <property type="entry name" value="HTH_Tnp_1_2"/>
    <property type="match status" value="1"/>
</dbReference>
<evidence type="ECO:0000259" key="1">
    <source>
        <dbReference type="Pfam" id="PF13022"/>
    </source>
</evidence>
<sequence length="157" mass="17894">MAKGENRNLQNAQGVGRLSANMHTAAEWLAQPKRGGLTLKQVADEADISERQLRKWRKTDEFQKLVQDKINNNVKERMPNVVDAVIKKAEQGSHKHAELLFKMQGLLTEKQEITAIQETPNKEKNNDQIEAELDELRELVGNDRKIIDVEADNKTNN</sequence>
<name>A0A549YEN4_9BACI</name>
<reference evidence="2 3" key="1">
    <citation type="submission" date="2019-07" db="EMBL/GenBank/DDBJ databases">
        <title>Genomic analysis of Lentibacillus sp. NKC851-2.</title>
        <authorList>
            <person name="Oh Y.J."/>
        </authorList>
    </citation>
    <scope>NUCLEOTIDE SEQUENCE [LARGE SCALE GENOMIC DNA]</scope>
    <source>
        <strain evidence="2 3">NKC851-2</strain>
    </source>
</reference>
<feature type="domain" description="Homeodomain phBC6A51-type" evidence="1">
    <location>
        <begin position="18"/>
        <end position="132"/>
    </location>
</feature>
<evidence type="ECO:0000313" key="3">
    <source>
        <dbReference type="Proteomes" id="UP000319280"/>
    </source>
</evidence>
<evidence type="ECO:0000313" key="2">
    <source>
        <dbReference type="EMBL" id="TRM10343.1"/>
    </source>
</evidence>
<dbReference type="EMBL" id="VJMZ01000001">
    <property type="protein sequence ID" value="TRM10343.1"/>
    <property type="molecule type" value="Genomic_DNA"/>
</dbReference>
<organism evidence="2 3">
    <name type="scientific">Lentibacillus cibarius</name>
    <dbReference type="NCBI Taxonomy" id="2583219"/>
    <lineage>
        <taxon>Bacteria</taxon>
        <taxon>Bacillati</taxon>
        <taxon>Bacillota</taxon>
        <taxon>Bacilli</taxon>
        <taxon>Bacillales</taxon>
        <taxon>Bacillaceae</taxon>
        <taxon>Lentibacillus</taxon>
    </lineage>
</organism>
<dbReference type="AlphaFoldDB" id="A0A549YEN4"/>
<dbReference type="Gene3D" id="1.10.10.60">
    <property type="entry name" value="Homeodomain-like"/>
    <property type="match status" value="1"/>
</dbReference>
<keyword evidence="3" id="KW-1185">Reference proteome</keyword>
<protein>
    <recommendedName>
        <fullName evidence="1">Homeodomain phBC6A51-type domain-containing protein</fullName>
    </recommendedName>
</protein>